<organism evidence="2 3">
    <name type="scientific">Acetobacter peroxydans</name>
    <dbReference type="NCBI Taxonomy" id="104098"/>
    <lineage>
        <taxon>Bacteria</taxon>
        <taxon>Pseudomonadati</taxon>
        <taxon>Pseudomonadota</taxon>
        <taxon>Alphaproteobacteria</taxon>
        <taxon>Acetobacterales</taxon>
        <taxon>Acetobacteraceae</taxon>
        <taxon>Acetobacter</taxon>
    </lineage>
</organism>
<accession>A0A4Y3TV64</accession>
<proteinExistence type="predicted"/>
<feature type="transmembrane region" description="Helical" evidence="1">
    <location>
        <begin position="14"/>
        <end position="37"/>
    </location>
</feature>
<gene>
    <name evidence="2" type="ORF">APE01nite_14800</name>
</gene>
<dbReference type="Proteomes" id="UP000317730">
    <property type="component" value="Unassembled WGS sequence"/>
</dbReference>
<evidence type="ECO:0000256" key="1">
    <source>
        <dbReference type="SAM" id="Phobius"/>
    </source>
</evidence>
<reference evidence="2 3" key="1">
    <citation type="submission" date="2019-06" db="EMBL/GenBank/DDBJ databases">
        <title>Whole genome shotgun sequence of Acetobacter peroxydans NBRC 13755.</title>
        <authorList>
            <person name="Hosoyama A."/>
            <person name="Uohara A."/>
            <person name="Ohji S."/>
            <person name="Ichikawa N."/>
        </authorList>
    </citation>
    <scope>NUCLEOTIDE SEQUENCE [LARGE SCALE GENOMIC DNA]</scope>
    <source>
        <strain evidence="2 3">NBRC 13755</strain>
    </source>
</reference>
<evidence type="ECO:0008006" key="4">
    <source>
        <dbReference type="Google" id="ProtNLM"/>
    </source>
</evidence>
<comment type="caution">
    <text evidence="2">The sequence shown here is derived from an EMBL/GenBank/DDBJ whole genome shotgun (WGS) entry which is preliminary data.</text>
</comment>
<dbReference type="AlphaFoldDB" id="A0A4Y3TV64"/>
<keyword evidence="1" id="KW-0472">Membrane</keyword>
<dbReference type="RefSeq" id="WP_141376156.1">
    <property type="nucleotide sequence ID" value="NZ_BAPL01000012.1"/>
</dbReference>
<keyword evidence="1" id="KW-0812">Transmembrane</keyword>
<protein>
    <recommendedName>
        <fullName evidence="4">Pilus assembly protein</fullName>
    </recommendedName>
</protein>
<keyword evidence="1" id="KW-1133">Transmembrane helix</keyword>
<evidence type="ECO:0000313" key="3">
    <source>
        <dbReference type="Proteomes" id="UP000317730"/>
    </source>
</evidence>
<dbReference type="EMBL" id="BJMV01000007">
    <property type="protein sequence ID" value="GEB85683.1"/>
    <property type="molecule type" value="Genomic_DNA"/>
</dbReference>
<evidence type="ECO:0000313" key="2">
    <source>
        <dbReference type="EMBL" id="GEB85683.1"/>
    </source>
</evidence>
<name>A0A4Y3TV64_9PROT</name>
<keyword evidence="3" id="KW-1185">Reference proteome</keyword>
<sequence length="216" mass="22897">MILQRIKEKSGTTAIEYAILALLISTGIMTTVSLVGFNVEKTFCTISTVLNGGESANCGIPKNVDMSYVDPSLGGTSNKGHSSNFASEATPTYLAEDVNKDLTIANNLSMALQSLNAKDPIVGVYGLYDGNQNLVSTYQDAVNTLGYTTKTDNNSWEDGRFAYTLGGDGAPYFQVATASGAVYNAQRIDWTTGSELVDVSNPDQVYASTADLPTGN</sequence>